<dbReference type="SUPFAM" id="SSF51182">
    <property type="entry name" value="RmlC-like cupins"/>
    <property type="match status" value="1"/>
</dbReference>
<accession>A0A7W7YAH9</accession>
<protein>
    <submittedName>
        <fullName evidence="5">AraC-like DNA-binding protein</fullName>
    </submittedName>
</protein>
<gene>
    <name evidence="5" type="ORF">HNQ65_001989</name>
</gene>
<comment type="caution">
    <text evidence="5">The sequence shown here is derived from an EMBL/GenBank/DDBJ whole genome shotgun (WGS) entry which is preliminary data.</text>
</comment>
<dbReference type="GO" id="GO:0043565">
    <property type="term" value="F:sequence-specific DNA binding"/>
    <property type="evidence" value="ECO:0007669"/>
    <property type="project" value="InterPro"/>
</dbReference>
<dbReference type="PROSITE" id="PS00041">
    <property type="entry name" value="HTH_ARAC_FAMILY_1"/>
    <property type="match status" value="1"/>
</dbReference>
<dbReference type="Gene3D" id="1.10.10.60">
    <property type="entry name" value="Homeodomain-like"/>
    <property type="match status" value="2"/>
</dbReference>
<dbReference type="InterPro" id="IPR018060">
    <property type="entry name" value="HTH_AraC"/>
</dbReference>
<dbReference type="Pfam" id="PF12833">
    <property type="entry name" value="HTH_18"/>
    <property type="match status" value="1"/>
</dbReference>
<keyword evidence="6" id="KW-1185">Reference proteome</keyword>
<evidence type="ECO:0000313" key="5">
    <source>
        <dbReference type="EMBL" id="MBB5032412.1"/>
    </source>
</evidence>
<keyword evidence="2 5" id="KW-0238">DNA-binding</keyword>
<dbReference type="SUPFAM" id="SSF46689">
    <property type="entry name" value="Homeodomain-like"/>
    <property type="match status" value="2"/>
</dbReference>
<evidence type="ECO:0000313" key="6">
    <source>
        <dbReference type="Proteomes" id="UP000590740"/>
    </source>
</evidence>
<keyword evidence="3" id="KW-0804">Transcription</keyword>
<dbReference type="InterPro" id="IPR018062">
    <property type="entry name" value="HTH_AraC-typ_CS"/>
</dbReference>
<dbReference type="AlphaFoldDB" id="A0A7W7YAH9"/>
<dbReference type="InterPro" id="IPR011051">
    <property type="entry name" value="RmlC_Cupin_sf"/>
</dbReference>
<reference evidence="5 6" key="1">
    <citation type="submission" date="2020-08" db="EMBL/GenBank/DDBJ databases">
        <title>Genomic Encyclopedia of Type Strains, Phase IV (KMG-IV): sequencing the most valuable type-strain genomes for metagenomic binning, comparative biology and taxonomic classification.</title>
        <authorList>
            <person name="Goeker M."/>
        </authorList>
    </citation>
    <scope>NUCLEOTIDE SEQUENCE [LARGE SCALE GENOMIC DNA]</scope>
    <source>
        <strain evidence="5 6">DSM 12252</strain>
    </source>
</reference>
<proteinExistence type="predicted"/>
<dbReference type="EMBL" id="JACHIG010000003">
    <property type="protein sequence ID" value="MBB5032412.1"/>
    <property type="molecule type" value="Genomic_DNA"/>
</dbReference>
<organism evidence="5 6">
    <name type="scientific">Prosthecobacter vanneervenii</name>
    <dbReference type="NCBI Taxonomy" id="48466"/>
    <lineage>
        <taxon>Bacteria</taxon>
        <taxon>Pseudomonadati</taxon>
        <taxon>Verrucomicrobiota</taxon>
        <taxon>Verrucomicrobiia</taxon>
        <taxon>Verrucomicrobiales</taxon>
        <taxon>Verrucomicrobiaceae</taxon>
        <taxon>Prosthecobacter</taxon>
    </lineage>
</organism>
<dbReference type="InterPro" id="IPR009057">
    <property type="entry name" value="Homeodomain-like_sf"/>
</dbReference>
<dbReference type="PANTHER" id="PTHR43280">
    <property type="entry name" value="ARAC-FAMILY TRANSCRIPTIONAL REGULATOR"/>
    <property type="match status" value="1"/>
</dbReference>
<dbReference type="Proteomes" id="UP000590740">
    <property type="component" value="Unassembled WGS sequence"/>
</dbReference>
<dbReference type="GO" id="GO:0003700">
    <property type="term" value="F:DNA-binding transcription factor activity"/>
    <property type="evidence" value="ECO:0007669"/>
    <property type="project" value="InterPro"/>
</dbReference>
<evidence type="ECO:0000256" key="3">
    <source>
        <dbReference type="ARBA" id="ARBA00023163"/>
    </source>
</evidence>
<evidence type="ECO:0000259" key="4">
    <source>
        <dbReference type="PROSITE" id="PS01124"/>
    </source>
</evidence>
<name>A0A7W7YAH9_9BACT</name>
<evidence type="ECO:0000256" key="2">
    <source>
        <dbReference type="ARBA" id="ARBA00023125"/>
    </source>
</evidence>
<keyword evidence="1" id="KW-0805">Transcription regulation</keyword>
<dbReference type="PANTHER" id="PTHR43280:SF10">
    <property type="entry name" value="REGULATORY PROTEIN POCR"/>
    <property type="match status" value="1"/>
</dbReference>
<dbReference type="RefSeq" id="WP_184339339.1">
    <property type="nucleotide sequence ID" value="NZ_JACHIG010000003.1"/>
</dbReference>
<dbReference type="InterPro" id="IPR020449">
    <property type="entry name" value="Tscrpt_reg_AraC-type_HTH"/>
</dbReference>
<dbReference type="PRINTS" id="PR00032">
    <property type="entry name" value="HTHARAC"/>
</dbReference>
<feature type="domain" description="HTH araC/xylS-type" evidence="4">
    <location>
        <begin position="188"/>
        <end position="286"/>
    </location>
</feature>
<dbReference type="SMART" id="SM00342">
    <property type="entry name" value="HTH_ARAC"/>
    <property type="match status" value="1"/>
</dbReference>
<evidence type="ECO:0000256" key="1">
    <source>
        <dbReference type="ARBA" id="ARBA00023015"/>
    </source>
</evidence>
<sequence>MPDAHAPAGPWPTWIRRQLRRGWPRRVHLALESGTPSLRGGLPVHDSPRFSICLSGTGRYIVLRQQKQEIITLQRGDAIVAAPHALMEPHTSARYLAMGFVFTPEMTRFLLAKKGPAGHRFLQAHHASRALDEDGRHFLQALQNRRHAPPDDLAARRLVELLLVMAAEVAAQPEPPASAAGKARFTWLAACRFLQENLHHPIGRQDVARFLHLHPNHVSRLFREFSGQSFLDYLLQARLERAQPLLKVPHRNITEIAHACGFRDSNYFIRCYRRKFGRSPGQDRLSHFE</sequence>
<dbReference type="PROSITE" id="PS01124">
    <property type="entry name" value="HTH_ARAC_FAMILY_2"/>
    <property type="match status" value="1"/>
</dbReference>